<proteinExistence type="predicted"/>
<evidence type="ECO:0000313" key="2">
    <source>
        <dbReference type="EMBL" id="KAH1081982.1"/>
    </source>
</evidence>
<dbReference type="Proteomes" id="UP000828251">
    <property type="component" value="Unassembled WGS sequence"/>
</dbReference>
<name>A0A9D4A247_9ROSI</name>
<dbReference type="OrthoDB" id="1932527at2759"/>
<accession>A0A9D4A247</accession>
<evidence type="ECO:0000313" key="3">
    <source>
        <dbReference type="Proteomes" id="UP000828251"/>
    </source>
</evidence>
<reference evidence="2 3" key="1">
    <citation type="journal article" date="2021" name="Plant Biotechnol. J.">
        <title>Multi-omics assisted identification of the key and species-specific regulatory components of drought-tolerant mechanisms in Gossypium stocksii.</title>
        <authorList>
            <person name="Yu D."/>
            <person name="Ke L."/>
            <person name="Zhang D."/>
            <person name="Wu Y."/>
            <person name="Sun Y."/>
            <person name="Mei J."/>
            <person name="Sun J."/>
            <person name="Sun Y."/>
        </authorList>
    </citation>
    <scope>NUCLEOTIDE SEQUENCE [LARGE SCALE GENOMIC DNA]</scope>
    <source>
        <strain evidence="3">cv. E1</strain>
        <tissue evidence="2">Leaf</tissue>
    </source>
</reference>
<gene>
    <name evidence="2" type="ORF">J1N35_021743</name>
</gene>
<dbReference type="PANTHER" id="PTHR46890">
    <property type="entry name" value="NON-LTR RETROLELEMENT REVERSE TRANSCRIPTASE-LIKE PROTEIN-RELATED"/>
    <property type="match status" value="1"/>
</dbReference>
<dbReference type="PANTHER" id="PTHR46890:SF48">
    <property type="entry name" value="RNA-DIRECTED DNA POLYMERASE"/>
    <property type="match status" value="1"/>
</dbReference>
<dbReference type="InterPro" id="IPR052343">
    <property type="entry name" value="Retrotransposon-Effector_Assoc"/>
</dbReference>
<organism evidence="2 3">
    <name type="scientific">Gossypium stocksii</name>
    <dbReference type="NCBI Taxonomy" id="47602"/>
    <lineage>
        <taxon>Eukaryota</taxon>
        <taxon>Viridiplantae</taxon>
        <taxon>Streptophyta</taxon>
        <taxon>Embryophyta</taxon>
        <taxon>Tracheophyta</taxon>
        <taxon>Spermatophyta</taxon>
        <taxon>Magnoliopsida</taxon>
        <taxon>eudicotyledons</taxon>
        <taxon>Gunneridae</taxon>
        <taxon>Pentapetalae</taxon>
        <taxon>rosids</taxon>
        <taxon>malvids</taxon>
        <taxon>Malvales</taxon>
        <taxon>Malvaceae</taxon>
        <taxon>Malvoideae</taxon>
        <taxon>Gossypium</taxon>
    </lineage>
</organism>
<sequence>MGGKQKKRRRLLRITSYLYLKAVENRISWDSNHLLCHEFKVEEITEALKQMHPTKSPGPHVILNGKISDRFHPSKSLGQGDPLSPYLFLLCTEGLLAILPKAQREGGLIGVKACRYGPRVNHLFFANDSLLFASTKRSEAEKMKGLLSSYEESSGQKIIYDKSTLFFSPNTPNILRSNVRSLFGIQVLMNPEKISQNADVGW</sequence>
<dbReference type="EMBL" id="JAIQCV010000007">
    <property type="protein sequence ID" value="KAH1081982.1"/>
    <property type="molecule type" value="Genomic_DNA"/>
</dbReference>
<dbReference type="AlphaFoldDB" id="A0A9D4A247"/>
<dbReference type="Pfam" id="PF00078">
    <property type="entry name" value="RVT_1"/>
    <property type="match status" value="1"/>
</dbReference>
<evidence type="ECO:0000259" key="1">
    <source>
        <dbReference type="Pfam" id="PF00078"/>
    </source>
</evidence>
<dbReference type="InterPro" id="IPR000477">
    <property type="entry name" value="RT_dom"/>
</dbReference>
<protein>
    <recommendedName>
        <fullName evidence="1">Reverse transcriptase domain-containing protein</fullName>
    </recommendedName>
</protein>
<feature type="domain" description="Reverse transcriptase" evidence="1">
    <location>
        <begin position="26"/>
        <end position="167"/>
    </location>
</feature>
<comment type="caution">
    <text evidence="2">The sequence shown here is derived from an EMBL/GenBank/DDBJ whole genome shotgun (WGS) entry which is preliminary data.</text>
</comment>
<keyword evidence="3" id="KW-1185">Reference proteome</keyword>